<gene>
    <name evidence="4" type="ORF">US91_C0005G0083</name>
</gene>
<evidence type="ECO:0000259" key="3">
    <source>
        <dbReference type="SMART" id="SM00560"/>
    </source>
</evidence>
<dbReference type="Gene3D" id="3.60.21.10">
    <property type="match status" value="1"/>
</dbReference>
<dbReference type="Pfam" id="PF13385">
    <property type="entry name" value="Laminin_G_3"/>
    <property type="match status" value="1"/>
</dbReference>
<dbReference type="InterPro" id="IPR013320">
    <property type="entry name" value="ConA-like_dom_sf"/>
</dbReference>
<dbReference type="InterPro" id="IPR029052">
    <property type="entry name" value="Metallo-depent_PP-like"/>
</dbReference>
<dbReference type="AlphaFoldDB" id="A0A0G0JS46"/>
<dbReference type="EMBL" id="LBUU01000005">
    <property type="protein sequence ID" value="KKQ70378.1"/>
    <property type="molecule type" value="Genomic_DNA"/>
</dbReference>
<dbReference type="InterPro" id="IPR006558">
    <property type="entry name" value="LamG-like"/>
</dbReference>
<protein>
    <submittedName>
        <fullName evidence="4">Putative secreted protein</fullName>
    </submittedName>
</protein>
<dbReference type="SUPFAM" id="SSF56300">
    <property type="entry name" value="Metallo-dependent phosphatases"/>
    <property type="match status" value="1"/>
</dbReference>
<dbReference type="PATRIC" id="fig|1618638.3.peg.686"/>
<dbReference type="PANTHER" id="PTHR43143">
    <property type="entry name" value="METALLOPHOSPHOESTERASE, CALCINEURIN SUPERFAMILY"/>
    <property type="match status" value="1"/>
</dbReference>
<evidence type="ECO:0000256" key="2">
    <source>
        <dbReference type="ARBA" id="ARBA00023157"/>
    </source>
</evidence>
<dbReference type="Gene3D" id="2.60.120.200">
    <property type="match status" value="1"/>
</dbReference>
<dbReference type="InterPro" id="IPR051918">
    <property type="entry name" value="STPP_CPPED1"/>
</dbReference>
<dbReference type="Pfam" id="PF00149">
    <property type="entry name" value="Metallophos"/>
    <property type="match status" value="1"/>
</dbReference>
<dbReference type="SMART" id="SM00560">
    <property type="entry name" value="LamGL"/>
    <property type="match status" value="1"/>
</dbReference>
<feature type="domain" description="LamG-like jellyroll fold" evidence="3">
    <location>
        <begin position="103"/>
        <end position="225"/>
    </location>
</feature>
<keyword evidence="2" id="KW-1015">Disulfide bond</keyword>
<evidence type="ECO:0000313" key="5">
    <source>
        <dbReference type="Proteomes" id="UP000034022"/>
    </source>
</evidence>
<name>A0A0G0JS46_9BACT</name>
<reference evidence="4 5" key="1">
    <citation type="journal article" date="2015" name="Nature">
        <title>rRNA introns, odd ribosomes, and small enigmatic genomes across a large radiation of phyla.</title>
        <authorList>
            <person name="Brown C.T."/>
            <person name="Hug L.A."/>
            <person name="Thomas B.C."/>
            <person name="Sharon I."/>
            <person name="Castelle C.J."/>
            <person name="Singh A."/>
            <person name="Wilkins M.J."/>
            <person name="Williams K.H."/>
            <person name="Banfield J.F."/>
        </authorList>
    </citation>
    <scope>NUCLEOTIDE SEQUENCE [LARGE SCALE GENOMIC DNA]</scope>
</reference>
<comment type="caution">
    <text evidence="4">The sequence shown here is derived from an EMBL/GenBank/DDBJ whole genome shotgun (WGS) entry which is preliminary data.</text>
</comment>
<evidence type="ECO:0000313" key="4">
    <source>
        <dbReference type="EMBL" id="KKQ70378.1"/>
    </source>
</evidence>
<proteinExistence type="predicted"/>
<dbReference type="InterPro" id="IPR004843">
    <property type="entry name" value="Calcineurin-like_PHP"/>
</dbReference>
<accession>A0A0G0JS46</accession>
<dbReference type="Proteomes" id="UP000034022">
    <property type="component" value="Unassembled WGS sequence"/>
</dbReference>
<dbReference type="GO" id="GO:0016787">
    <property type="term" value="F:hydrolase activity"/>
    <property type="evidence" value="ECO:0007669"/>
    <property type="project" value="InterPro"/>
</dbReference>
<keyword evidence="1" id="KW-0732">Signal</keyword>
<dbReference type="SUPFAM" id="SSF49899">
    <property type="entry name" value="Concanavalin A-like lectins/glucanases"/>
    <property type="match status" value="1"/>
</dbReference>
<sequence>MYTRRCLIMLFFCIIFLFVFFSKLENVLAESLSDGLVAYYPFNGNANDESGNGKHGVNYGADLTENKFGIQNSAYSFTRVTDADGDYIQMPVNINPDVMPKSTIIVWVKIKNEYLDSGQAVFSNDNWGWDRAIFNWLGSGWGITKQNDLVGYHKVEIDKWYFIVGIFDQENQKIKLRVNDSLYQGNGYSNMGNNFINIGCSGHDTAYLDGSIDEVRIYNRVLTDEEIDELYNQFKGEEPEYEPFTFTHLSDIHLGSSWVPRHKWYEELSYPRFADSLYEIGRLAEKPDFVLVSGDIVEHADERWFRDYKSLTDGFTAQTGIGVHTVPGNHDRFRWATGSFFCQPSNAQDCDDNLAAYRANVSLSQDEYFTHKGIEFIGLDSGADFLPDFEMSDLKGDKGIESSGLTDEQMTELINTKKETPKVLYMHSPVFTGGQDEYGGGYLEDASIANNRSLFLEWATSSNLQLALTGHTHRDEAYDEYGYQYSDIANAENRPLFIQTGSATHDGGKAHGYRIVKAENGAVNPQTVSETGEYTKIISELMGAGTDELRVYDPLIFGEYVRPGDTEGLSVPFFAAEASRRILTYGNDDNKQKLQIWQDDSGSTSFDLRTRIEGLALDDENYNNDFGYRIGDALNREFVHFHIENKLADVEAKNISFASTNKYQVKTDWDELVRTKNIVNFRLSKNFSDSIDVPLDLEKLRYSLIASLFSPAELYVINSAGERTGIIAHESVEEIGYALSDEMRERVLLYSDDNFAGENLSYRVVGIPDIYEEEDGLFSLRIVHRTDDVIDSEVNVIDMPINASTTYQFRVDWERLSDTQGVIMEIDENGDGVFEIKIEMGKKIEAVSPRGLRETILAELLSVKTGNKQTDKKIDSIILAIRKSLDEKWWQNDYYLQKQKGRNVFEADLAAVIALRVYLGLDKIFDLKNLIPGFLQDRLGLPANVKTVFENTLDGLLRSDAWLARIAVNDFASRVDNKKEERILKNAETFFSKAEAAVLKNHSVQAVQFFRQAWEAVN</sequence>
<dbReference type="PANTHER" id="PTHR43143:SF1">
    <property type="entry name" value="SERINE_THREONINE-PROTEIN PHOSPHATASE CPPED1"/>
    <property type="match status" value="1"/>
</dbReference>
<organism evidence="4 5">
    <name type="scientific">Candidatus Falkowbacteria bacterium GW2011_GWE1_38_31</name>
    <dbReference type="NCBI Taxonomy" id="1618638"/>
    <lineage>
        <taxon>Bacteria</taxon>
        <taxon>Candidatus Falkowiibacteriota</taxon>
    </lineage>
</organism>
<evidence type="ECO:0000256" key="1">
    <source>
        <dbReference type="ARBA" id="ARBA00022729"/>
    </source>
</evidence>